<evidence type="ECO:0000259" key="3">
    <source>
        <dbReference type="Pfam" id="PF08541"/>
    </source>
</evidence>
<evidence type="ECO:0000256" key="1">
    <source>
        <dbReference type="ARBA" id="ARBA00022679"/>
    </source>
</evidence>
<protein>
    <submittedName>
        <fullName evidence="5">3-oxoacyl-[acyl-carrier-protein] synthase-3</fullName>
    </submittedName>
</protein>
<dbReference type="Pfam" id="PF08541">
    <property type="entry name" value="ACP_syn_III_C"/>
    <property type="match status" value="1"/>
</dbReference>
<evidence type="ECO:0000313" key="6">
    <source>
        <dbReference type="Proteomes" id="UP000246410"/>
    </source>
</evidence>
<dbReference type="InterPro" id="IPR013747">
    <property type="entry name" value="ACP_syn_III_C"/>
</dbReference>
<sequence>MEDFASRALSGEVNWHMVRSTIEAVGAYLPTREVTTAELMSRLAVDAPLDLEKVSGVVARRVRGRDAEGAEEDSFTIALAAARSALANSRYAAADLDVIISCSITRTRGEDFCFEPSFALMLRNTLGATRAIHFDVSNACAGMLTGVLLLDRMIRAGAVRRGLVVSGECITPISDTAVREISQKYDPQFASLTVGDAGAAVLLDGTDGPGLDYVELNTSAAFAKLCLGMPSDQGPGVALYTDNRAMHNESRYLLWTSRQREFLAERGSSFTAEGYDYLIHHQFSGPAVELIDKIAEREFDSVMPPKLAVLDKYGNTASTSHFVVLHDALRQGLIAPGSKVLLVPAASGVVAGFLSVTIGDLRV</sequence>
<dbReference type="Gene3D" id="3.40.47.10">
    <property type="match status" value="2"/>
</dbReference>
<proteinExistence type="predicted"/>
<keyword evidence="6" id="KW-1185">Reference proteome</keyword>
<dbReference type="GO" id="GO:0044550">
    <property type="term" value="P:secondary metabolite biosynthetic process"/>
    <property type="evidence" value="ECO:0007669"/>
    <property type="project" value="TreeGrafter"/>
</dbReference>
<dbReference type="PANTHER" id="PTHR34069:SF3">
    <property type="entry name" value="ACYL-COA:ACYL-COA ALKYLTRANSFERASE"/>
    <property type="match status" value="1"/>
</dbReference>
<organism evidence="5 6">
    <name type="scientific">Nocardia neocaledoniensis</name>
    <dbReference type="NCBI Taxonomy" id="236511"/>
    <lineage>
        <taxon>Bacteria</taxon>
        <taxon>Bacillati</taxon>
        <taxon>Actinomycetota</taxon>
        <taxon>Actinomycetes</taxon>
        <taxon>Mycobacteriales</taxon>
        <taxon>Nocardiaceae</taxon>
        <taxon>Nocardia</taxon>
    </lineage>
</organism>
<accession>A0A317NWG7</accession>
<dbReference type="Pfam" id="PF08545">
    <property type="entry name" value="ACP_syn_III"/>
    <property type="match status" value="1"/>
</dbReference>
<dbReference type="InterPro" id="IPR016039">
    <property type="entry name" value="Thiolase-like"/>
</dbReference>
<dbReference type="AlphaFoldDB" id="A0A317NWG7"/>
<feature type="domain" description="Beta-ketoacyl-[acyl-carrier-protein] synthase III N-terminal" evidence="4">
    <location>
        <begin position="134"/>
        <end position="212"/>
    </location>
</feature>
<keyword evidence="2" id="KW-0012">Acyltransferase</keyword>
<dbReference type="Proteomes" id="UP000246410">
    <property type="component" value="Unassembled WGS sequence"/>
</dbReference>
<dbReference type="EMBL" id="QGTL01000002">
    <property type="protein sequence ID" value="PWV79312.1"/>
    <property type="molecule type" value="Genomic_DNA"/>
</dbReference>
<evidence type="ECO:0000313" key="5">
    <source>
        <dbReference type="EMBL" id="PWV79312.1"/>
    </source>
</evidence>
<name>A0A317NWG7_9NOCA</name>
<dbReference type="InterPro" id="IPR013751">
    <property type="entry name" value="ACP_syn_III_N"/>
</dbReference>
<reference evidence="5 6" key="1">
    <citation type="submission" date="2018-05" db="EMBL/GenBank/DDBJ databases">
        <title>Genomic Encyclopedia of Type Strains, Phase IV (KMG-IV): sequencing the most valuable type-strain genomes for metagenomic binning, comparative biology and taxonomic classification.</title>
        <authorList>
            <person name="Goeker M."/>
        </authorList>
    </citation>
    <scope>NUCLEOTIDE SEQUENCE [LARGE SCALE GENOMIC DNA]</scope>
    <source>
        <strain evidence="5 6">DSM 44717</strain>
    </source>
</reference>
<feature type="domain" description="Beta-ketoacyl-[acyl-carrier-protein] synthase III C-terminal" evidence="3">
    <location>
        <begin position="270"/>
        <end position="354"/>
    </location>
</feature>
<dbReference type="GO" id="GO:0004315">
    <property type="term" value="F:3-oxoacyl-[acyl-carrier-protein] synthase activity"/>
    <property type="evidence" value="ECO:0007669"/>
    <property type="project" value="InterPro"/>
</dbReference>
<dbReference type="PANTHER" id="PTHR34069">
    <property type="entry name" value="3-OXOACYL-[ACYL-CARRIER-PROTEIN] SYNTHASE 3"/>
    <property type="match status" value="1"/>
</dbReference>
<evidence type="ECO:0000259" key="4">
    <source>
        <dbReference type="Pfam" id="PF08545"/>
    </source>
</evidence>
<dbReference type="GO" id="GO:0006633">
    <property type="term" value="P:fatty acid biosynthetic process"/>
    <property type="evidence" value="ECO:0007669"/>
    <property type="project" value="InterPro"/>
</dbReference>
<dbReference type="SUPFAM" id="SSF53901">
    <property type="entry name" value="Thiolase-like"/>
    <property type="match status" value="1"/>
</dbReference>
<comment type="caution">
    <text evidence="5">The sequence shown here is derived from an EMBL/GenBank/DDBJ whole genome shotgun (WGS) entry which is preliminary data.</text>
</comment>
<evidence type="ECO:0000256" key="2">
    <source>
        <dbReference type="ARBA" id="ARBA00023315"/>
    </source>
</evidence>
<keyword evidence="1" id="KW-0808">Transferase</keyword>
<gene>
    <name evidence="5" type="ORF">DFR69_102375</name>
</gene>